<comment type="subcellular location">
    <subcellularLocation>
        <location evidence="1">Membrane</location>
        <topology evidence="1">Multi-pass membrane protein</topology>
    </subcellularLocation>
</comment>
<evidence type="ECO:0000256" key="6">
    <source>
        <dbReference type="SAM" id="Phobius"/>
    </source>
</evidence>
<dbReference type="Proteomes" id="UP001152649">
    <property type="component" value="Unassembled WGS sequence"/>
</dbReference>
<evidence type="ECO:0000256" key="1">
    <source>
        <dbReference type="ARBA" id="ARBA00004141"/>
    </source>
</evidence>
<feature type="transmembrane region" description="Helical" evidence="6">
    <location>
        <begin position="114"/>
        <end position="138"/>
    </location>
</feature>
<evidence type="ECO:0000256" key="5">
    <source>
        <dbReference type="ARBA" id="ARBA00038359"/>
    </source>
</evidence>
<keyword evidence="4 6" id="KW-0472">Membrane</keyword>
<feature type="transmembrane region" description="Helical" evidence="6">
    <location>
        <begin position="81"/>
        <end position="102"/>
    </location>
</feature>
<keyword evidence="9" id="KW-1185">Reference proteome</keyword>
<comment type="similarity">
    <text evidence="5">Belongs to the SAT4 family.</text>
</comment>
<dbReference type="InterPro" id="IPR052337">
    <property type="entry name" value="SAT4-like"/>
</dbReference>
<evidence type="ECO:0000256" key="2">
    <source>
        <dbReference type="ARBA" id="ARBA00022692"/>
    </source>
</evidence>
<dbReference type="PANTHER" id="PTHR33048">
    <property type="entry name" value="PTH11-LIKE INTEGRAL MEMBRANE PROTEIN (AFU_ORTHOLOGUE AFUA_5G11245)"/>
    <property type="match status" value="1"/>
</dbReference>
<reference evidence="8" key="1">
    <citation type="submission" date="2021-07" db="EMBL/GenBank/DDBJ databases">
        <authorList>
            <person name="Branca A.L. A."/>
        </authorList>
    </citation>
    <scope>NUCLEOTIDE SEQUENCE</scope>
</reference>
<feature type="domain" description="Rhodopsin" evidence="7">
    <location>
        <begin position="27"/>
        <end position="258"/>
    </location>
</feature>
<feature type="transmembrane region" description="Helical" evidence="6">
    <location>
        <begin position="158"/>
        <end position="182"/>
    </location>
</feature>
<name>A0A9W4NDZ0_9EURO</name>
<sequence length="406" mass="43885">MLDDHQQKAALGIVVAFAALGGIAILLRLWSRRLTRTALTSDDYLVLLGYVRASVLEATGWADMYRSLPSVNRSLRGTWNFANQIIYNPALSIVKVSMLIFLHRLNSQSRVVRYLIWASLATVITLCLAVLLVDIFQCTPVAYVYDMSIPGGKCIDQGAFYVSTAALNLTTDIMVLSIPIIITARLQMPMRRKIAVCIILCLGAVATAIGVWRIIILAQGFIAKIDNPDPTYSIGFCSSAIEVNLAVITACGPSLKAISTRYLPKVLGSSRRGTKTGYGTGTGTGSRGRKFPMTNLFSKSATQHKSLHSSAAGYEMADPLGGPRFDVEAEGFDAHKYGRKTKTPSIESEEVPGIVRTTDITVGYSVDPADAGANRLYGKRPASADTDVVYALYPQLLPLPLSVLGN</sequence>
<proteinExistence type="inferred from homology"/>
<evidence type="ECO:0000256" key="3">
    <source>
        <dbReference type="ARBA" id="ARBA00022989"/>
    </source>
</evidence>
<dbReference type="PANTHER" id="PTHR33048:SF47">
    <property type="entry name" value="INTEGRAL MEMBRANE PROTEIN-RELATED"/>
    <property type="match status" value="1"/>
</dbReference>
<dbReference type="Pfam" id="PF20684">
    <property type="entry name" value="Fung_rhodopsin"/>
    <property type="match status" value="1"/>
</dbReference>
<accession>A0A9W4NDZ0</accession>
<feature type="transmembrane region" description="Helical" evidence="6">
    <location>
        <begin position="194"/>
        <end position="215"/>
    </location>
</feature>
<feature type="transmembrane region" description="Helical" evidence="6">
    <location>
        <begin position="12"/>
        <end position="31"/>
    </location>
</feature>
<dbReference type="OrthoDB" id="5597489at2759"/>
<evidence type="ECO:0000313" key="9">
    <source>
        <dbReference type="Proteomes" id="UP001152649"/>
    </source>
</evidence>
<keyword evidence="3 6" id="KW-1133">Transmembrane helix</keyword>
<evidence type="ECO:0000313" key="8">
    <source>
        <dbReference type="EMBL" id="CAG8349878.1"/>
    </source>
</evidence>
<dbReference type="EMBL" id="CAJVPG010000111">
    <property type="protein sequence ID" value="CAG8349878.1"/>
    <property type="molecule type" value="Genomic_DNA"/>
</dbReference>
<dbReference type="AlphaFoldDB" id="A0A9W4NDZ0"/>
<feature type="transmembrane region" description="Helical" evidence="6">
    <location>
        <begin position="43"/>
        <end position="61"/>
    </location>
</feature>
<comment type="caution">
    <text evidence="8">The sequence shown here is derived from an EMBL/GenBank/DDBJ whole genome shotgun (WGS) entry which is preliminary data.</text>
</comment>
<dbReference type="InterPro" id="IPR049326">
    <property type="entry name" value="Rhodopsin_dom_fungi"/>
</dbReference>
<evidence type="ECO:0000259" key="7">
    <source>
        <dbReference type="Pfam" id="PF20684"/>
    </source>
</evidence>
<organism evidence="8 9">
    <name type="scientific">Penicillium salamii</name>
    <dbReference type="NCBI Taxonomy" id="1612424"/>
    <lineage>
        <taxon>Eukaryota</taxon>
        <taxon>Fungi</taxon>
        <taxon>Dikarya</taxon>
        <taxon>Ascomycota</taxon>
        <taxon>Pezizomycotina</taxon>
        <taxon>Eurotiomycetes</taxon>
        <taxon>Eurotiomycetidae</taxon>
        <taxon>Eurotiales</taxon>
        <taxon>Aspergillaceae</taxon>
        <taxon>Penicillium</taxon>
    </lineage>
</organism>
<dbReference type="GO" id="GO:0016020">
    <property type="term" value="C:membrane"/>
    <property type="evidence" value="ECO:0007669"/>
    <property type="project" value="UniProtKB-SubCell"/>
</dbReference>
<gene>
    <name evidence="8" type="ORF">PSALAMII_LOCUS3119</name>
</gene>
<keyword evidence="2 6" id="KW-0812">Transmembrane</keyword>
<protein>
    <recommendedName>
        <fullName evidence="7">Rhodopsin domain-containing protein</fullName>
    </recommendedName>
</protein>
<evidence type="ECO:0000256" key="4">
    <source>
        <dbReference type="ARBA" id="ARBA00023136"/>
    </source>
</evidence>